<dbReference type="EMBL" id="CAADRA010005385">
    <property type="protein sequence ID" value="VFT89270.1"/>
    <property type="molecule type" value="Genomic_DNA"/>
</dbReference>
<name>A0A485KVZ2_9STRA</name>
<proteinExistence type="predicted"/>
<feature type="compositionally biased region" description="Basic and acidic residues" evidence="1">
    <location>
        <begin position="25"/>
        <end position="35"/>
    </location>
</feature>
<evidence type="ECO:0000313" key="3">
    <source>
        <dbReference type="EMBL" id="VFT89270.1"/>
    </source>
</evidence>
<accession>A0A485KVZ2</accession>
<dbReference type="EMBL" id="VJMH01005364">
    <property type="protein sequence ID" value="KAF0696852.1"/>
    <property type="molecule type" value="Genomic_DNA"/>
</dbReference>
<evidence type="ECO:0000256" key="1">
    <source>
        <dbReference type="SAM" id="MobiDB-lite"/>
    </source>
</evidence>
<protein>
    <submittedName>
        <fullName evidence="3">Aste57867_12419 protein</fullName>
    </submittedName>
</protein>
<reference evidence="3 4" key="1">
    <citation type="submission" date="2019-03" db="EMBL/GenBank/DDBJ databases">
        <authorList>
            <person name="Gaulin E."/>
            <person name="Dumas B."/>
        </authorList>
    </citation>
    <scope>NUCLEOTIDE SEQUENCE [LARGE SCALE GENOMIC DNA]</scope>
    <source>
        <strain evidence="3">CBS 568.67</strain>
    </source>
</reference>
<feature type="region of interest" description="Disordered" evidence="1">
    <location>
        <begin position="25"/>
        <end position="49"/>
    </location>
</feature>
<gene>
    <name evidence="3" type="primary">Aste57867_12419</name>
    <name evidence="2" type="ORF">As57867_012373</name>
    <name evidence="3" type="ORF">ASTE57867_12419</name>
</gene>
<evidence type="ECO:0000313" key="2">
    <source>
        <dbReference type="EMBL" id="KAF0696852.1"/>
    </source>
</evidence>
<feature type="compositionally biased region" description="Basic residues" evidence="1">
    <location>
        <begin position="36"/>
        <end position="49"/>
    </location>
</feature>
<sequence>MDAALVLTAREVVVALELAAGQRNRLDGNPDVARDPRRKARQKRPRTWHKRWRTEAIDAVTGQMAAEAHKQDDRRRHKEHGDRRRAVAFEEKEGWDVAWAVEEKVKPPHVVGRRDGGCDTNSLPRPQARALCPLASDMISEKVTPCENA</sequence>
<dbReference type="AlphaFoldDB" id="A0A485KVZ2"/>
<reference evidence="2" key="2">
    <citation type="submission" date="2019-06" db="EMBL/GenBank/DDBJ databases">
        <title>Genomics analysis of Aphanomyces spp. identifies a new class of oomycete effector associated with host adaptation.</title>
        <authorList>
            <person name="Gaulin E."/>
        </authorList>
    </citation>
    <scope>NUCLEOTIDE SEQUENCE</scope>
    <source>
        <strain evidence="2">CBS 578.67</strain>
    </source>
</reference>
<keyword evidence="4" id="KW-1185">Reference proteome</keyword>
<evidence type="ECO:0000313" key="4">
    <source>
        <dbReference type="Proteomes" id="UP000332933"/>
    </source>
</evidence>
<dbReference type="Proteomes" id="UP000332933">
    <property type="component" value="Unassembled WGS sequence"/>
</dbReference>
<organism evidence="3 4">
    <name type="scientific">Aphanomyces stellatus</name>
    <dbReference type="NCBI Taxonomy" id="120398"/>
    <lineage>
        <taxon>Eukaryota</taxon>
        <taxon>Sar</taxon>
        <taxon>Stramenopiles</taxon>
        <taxon>Oomycota</taxon>
        <taxon>Saprolegniomycetes</taxon>
        <taxon>Saprolegniales</taxon>
        <taxon>Verrucalvaceae</taxon>
        <taxon>Aphanomyces</taxon>
    </lineage>
</organism>